<organism evidence="1 2">
    <name type="scientific">Salicibibacter cibarius</name>
    <dbReference type="NCBI Taxonomy" id="2743000"/>
    <lineage>
        <taxon>Bacteria</taxon>
        <taxon>Bacillati</taxon>
        <taxon>Bacillota</taxon>
        <taxon>Bacilli</taxon>
        <taxon>Bacillales</taxon>
        <taxon>Bacillaceae</taxon>
        <taxon>Salicibibacter</taxon>
    </lineage>
</organism>
<keyword evidence="2" id="KW-1185">Reference proteome</keyword>
<dbReference type="KEGG" id="scia:HUG15_17255"/>
<protein>
    <submittedName>
        <fullName evidence="1">Uncharacterized protein</fullName>
    </submittedName>
</protein>
<proteinExistence type="predicted"/>
<dbReference type="EMBL" id="CP054705">
    <property type="protein sequence ID" value="QQK77150.1"/>
    <property type="molecule type" value="Genomic_DNA"/>
</dbReference>
<accession>A0A7T7CCQ2</accession>
<evidence type="ECO:0000313" key="2">
    <source>
        <dbReference type="Proteomes" id="UP000595823"/>
    </source>
</evidence>
<reference evidence="1 2" key="1">
    <citation type="submission" date="2020-06" db="EMBL/GenBank/DDBJ databases">
        <title>Genomic analysis of Salicibibacter sp. NKC5-3.</title>
        <authorList>
            <person name="Oh Y.J."/>
        </authorList>
    </citation>
    <scope>NUCLEOTIDE SEQUENCE [LARGE SCALE GENOMIC DNA]</scope>
    <source>
        <strain evidence="1 2">NKC5-3</strain>
    </source>
</reference>
<sequence>MAEISDHISYQRSGLGLKTMVSTGLNRVKVSKTFINDRKPSCETEIPVLKWSWRPNTKTNRSFSRHGAAMATEVF</sequence>
<gene>
    <name evidence="1" type="ORF">HUG15_17255</name>
</gene>
<dbReference type="AlphaFoldDB" id="A0A7T7CCQ2"/>
<dbReference type="Proteomes" id="UP000595823">
    <property type="component" value="Chromosome"/>
</dbReference>
<evidence type="ECO:0000313" key="1">
    <source>
        <dbReference type="EMBL" id="QQK77150.1"/>
    </source>
</evidence>
<name>A0A7T7CCQ2_9BACI</name>